<dbReference type="RefSeq" id="WP_220197689.1">
    <property type="nucleotide sequence ID" value="NZ_BNJF01000004.1"/>
</dbReference>
<dbReference type="AlphaFoldDB" id="A0A8J3IA14"/>
<reference evidence="2" key="1">
    <citation type="submission" date="2020-10" db="EMBL/GenBank/DDBJ databases">
        <title>Taxonomic study of unclassified bacteria belonging to the class Ktedonobacteria.</title>
        <authorList>
            <person name="Yabe S."/>
            <person name="Wang C.M."/>
            <person name="Zheng Y."/>
            <person name="Sakai Y."/>
            <person name="Cavaletti L."/>
            <person name="Monciardini P."/>
            <person name="Donadio S."/>
        </authorList>
    </citation>
    <scope>NUCLEOTIDE SEQUENCE</scope>
    <source>
        <strain evidence="2">SOSP1-1</strain>
    </source>
</reference>
<dbReference type="Proteomes" id="UP000612362">
    <property type="component" value="Unassembled WGS sequence"/>
</dbReference>
<accession>A0A8J3IA14</accession>
<sequence>MLSKQSRHPAYMLTMRYSRGEHEAHTTQGKGVSHPGMVHGASSAPATDPLSDIGLMGGAAREFSPTTAEQKGDWEEAMGFTYVEVSMVWLYAYHLSGVLNTAEKDTN</sequence>
<gene>
    <name evidence="2" type="ORF">KSX_66460</name>
</gene>
<name>A0A8J3IA14_9CHLR</name>
<comment type="caution">
    <text evidence="2">The sequence shown here is derived from an EMBL/GenBank/DDBJ whole genome shotgun (WGS) entry which is preliminary data.</text>
</comment>
<evidence type="ECO:0000256" key="1">
    <source>
        <dbReference type="SAM" id="MobiDB-lite"/>
    </source>
</evidence>
<evidence type="ECO:0000313" key="3">
    <source>
        <dbReference type="Proteomes" id="UP000612362"/>
    </source>
</evidence>
<evidence type="ECO:0000313" key="2">
    <source>
        <dbReference type="EMBL" id="GHO48483.1"/>
    </source>
</evidence>
<feature type="region of interest" description="Disordered" evidence="1">
    <location>
        <begin position="21"/>
        <end position="51"/>
    </location>
</feature>
<proteinExistence type="predicted"/>
<dbReference type="EMBL" id="BNJF01000004">
    <property type="protein sequence ID" value="GHO48483.1"/>
    <property type="molecule type" value="Genomic_DNA"/>
</dbReference>
<organism evidence="2 3">
    <name type="scientific">Ktedonospora formicarum</name>
    <dbReference type="NCBI Taxonomy" id="2778364"/>
    <lineage>
        <taxon>Bacteria</taxon>
        <taxon>Bacillati</taxon>
        <taxon>Chloroflexota</taxon>
        <taxon>Ktedonobacteria</taxon>
        <taxon>Ktedonobacterales</taxon>
        <taxon>Ktedonobacteraceae</taxon>
        <taxon>Ktedonospora</taxon>
    </lineage>
</organism>
<keyword evidence="3" id="KW-1185">Reference proteome</keyword>
<protein>
    <submittedName>
        <fullName evidence="2">Uncharacterized protein</fullName>
    </submittedName>
</protein>